<reference evidence="1" key="1">
    <citation type="submission" date="2021-05" db="EMBL/GenBank/DDBJ databases">
        <authorList>
            <person name="Arsene-Ploetze F."/>
        </authorList>
    </citation>
    <scope>NUCLEOTIDE SEQUENCE</scope>
    <source>
        <strain evidence="1">DSM 42138</strain>
    </source>
</reference>
<accession>A0A9W4GMX8</accession>
<dbReference type="EMBL" id="CAJSLV010000001">
    <property type="protein sequence ID" value="CAG6390778.1"/>
    <property type="molecule type" value="Genomic_DNA"/>
</dbReference>
<dbReference type="AlphaFoldDB" id="A0A9W4GMX8"/>
<name>A0A9W4GMX8_9ACTN</name>
<dbReference type="RefSeq" id="WP_251483801.1">
    <property type="nucleotide sequence ID" value="NZ_CAJSLV010000001.1"/>
</dbReference>
<keyword evidence="2" id="KW-1185">Reference proteome</keyword>
<evidence type="ECO:0000313" key="1">
    <source>
        <dbReference type="EMBL" id="CAG6390778.1"/>
    </source>
</evidence>
<protein>
    <submittedName>
        <fullName evidence="1">Uncharacterized protein</fullName>
    </submittedName>
</protein>
<gene>
    <name evidence="1" type="ORF">SCOCK_10246</name>
</gene>
<proteinExistence type="predicted"/>
<organism evidence="1 2">
    <name type="scientific">Actinacidiphila cocklensis</name>
    <dbReference type="NCBI Taxonomy" id="887465"/>
    <lineage>
        <taxon>Bacteria</taxon>
        <taxon>Bacillati</taxon>
        <taxon>Actinomycetota</taxon>
        <taxon>Actinomycetes</taxon>
        <taxon>Kitasatosporales</taxon>
        <taxon>Streptomycetaceae</taxon>
        <taxon>Actinacidiphila</taxon>
    </lineage>
</organism>
<dbReference type="Proteomes" id="UP001152519">
    <property type="component" value="Unassembled WGS sequence"/>
</dbReference>
<comment type="caution">
    <text evidence="1">The sequence shown here is derived from an EMBL/GenBank/DDBJ whole genome shotgun (WGS) entry which is preliminary data.</text>
</comment>
<sequence>MSGADAVNGPGAELFGLSTVVVAEPRRCLFGTYKGPWLELCDSGGTPLAYVEIGTPSRRYTVVTRGGGIVLRIEVDTRLLRFGRPHFRLTDAQGAAVGTVQSRKVLPRAFALELRSADGAGLLLSRTAPASPRWTVGEGEPRTSPALGRVTSSSFGPLRAFQRYVVELGDELGPAQRELVVCSVVCLHVVRRALGGSPAPA</sequence>
<evidence type="ECO:0000313" key="2">
    <source>
        <dbReference type="Proteomes" id="UP001152519"/>
    </source>
</evidence>